<accession>A0A0C7RHZ9</accession>
<evidence type="ECO:0000313" key="1">
    <source>
        <dbReference type="EMBL" id="CEQ04596.1"/>
    </source>
</evidence>
<name>A0A0C7RHZ9_PARSO</name>
<dbReference type="AlphaFoldDB" id="A0A0C7RHZ9"/>
<evidence type="ECO:0000313" key="2">
    <source>
        <dbReference type="Proteomes" id="UP000049127"/>
    </source>
</evidence>
<evidence type="ECO:0008006" key="3">
    <source>
        <dbReference type="Google" id="ProtNLM"/>
    </source>
</evidence>
<reference evidence="1 2" key="1">
    <citation type="submission" date="2015-01" db="EMBL/GenBank/DDBJ databases">
        <authorList>
            <person name="Aslett A.Martin."/>
            <person name="De Silva Nishadi"/>
        </authorList>
    </citation>
    <scope>NUCLEOTIDE SEQUENCE [LARGE SCALE GENOMIC DNA]</scope>
    <source>
        <strain evidence="1 2">R28058</strain>
    </source>
</reference>
<dbReference type="SUPFAM" id="SSF53850">
    <property type="entry name" value="Periplasmic binding protein-like II"/>
    <property type="match status" value="1"/>
</dbReference>
<sequence>MQWALSSDQVDMAIICKEAADKFVKYDKNFEIVNPLVQNSDVFLLKNEKPKNIGYTQNRNYQLDLIKEYYKEAKPVPFISGGLAYALESKKVDAIVVDTIKSLSLEGSKFSTSENSNYDTYVLVVNKNFKKSKLYNQFVKLYNKSIEELKNKNTFKTELKNYTDAKISDKDLEDLKKWKLKFLQIQD</sequence>
<organism evidence="1 2">
    <name type="scientific">Paraclostridium sordellii</name>
    <name type="common">Clostridium sordellii</name>
    <dbReference type="NCBI Taxonomy" id="1505"/>
    <lineage>
        <taxon>Bacteria</taxon>
        <taxon>Bacillati</taxon>
        <taxon>Bacillota</taxon>
        <taxon>Clostridia</taxon>
        <taxon>Peptostreptococcales</taxon>
        <taxon>Peptostreptococcaceae</taxon>
        <taxon>Paraclostridium</taxon>
    </lineage>
</organism>
<proteinExistence type="predicted"/>
<dbReference type="Gene3D" id="3.40.190.10">
    <property type="entry name" value="Periplasmic binding protein-like II"/>
    <property type="match status" value="1"/>
</dbReference>
<gene>
    <name evidence="1" type="ORF">R28058_23141</name>
</gene>
<dbReference type="EMBL" id="CEKZ01000014">
    <property type="protein sequence ID" value="CEQ04596.1"/>
    <property type="molecule type" value="Genomic_DNA"/>
</dbReference>
<dbReference type="OrthoDB" id="306737at2"/>
<dbReference type="NCBIfam" id="NF040727">
    <property type="entry name" value="SBP_SaoB_CU"/>
    <property type="match status" value="1"/>
</dbReference>
<dbReference type="Proteomes" id="UP000049127">
    <property type="component" value="Unassembled WGS sequence"/>
</dbReference>
<protein>
    <recommendedName>
        <fullName evidence="3">Bacterial extracellular solute-binding s, 3 family protein</fullName>
    </recommendedName>
</protein>